<dbReference type="SMART" id="SM00554">
    <property type="entry name" value="FAS1"/>
    <property type="match status" value="1"/>
</dbReference>
<comment type="function">
    <text evidence="9">May be a cell surface adhesion protein.</text>
</comment>
<dbReference type="Proteomes" id="UP000000226">
    <property type="component" value="Chromosome 1"/>
</dbReference>
<evidence type="ECO:0000256" key="9">
    <source>
        <dbReference type="ARBA" id="ARBA00024686"/>
    </source>
</evidence>
<keyword evidence="11" id="KW-0812">Transmembrane</keyword>
<dbReference type="Gramene" id="ESW34735">
    <property type="protein sequence ID" value="ESW34735"/>
    <property type="gene ID" value="PHAVU_001G176400g"/>
</dbReference>
<feature type="domain" description="FAS1" evidence="12">
    <location>
        <begin position="82"/>
        <end position="226"/>
    </location>
</feature>
<keyword evidence="5" id="KW-0732">Signal</keyword>
<sequence length="295" mass="31449">MRASCHLILIATFHLTFYLSNLHAPSSSYIYYNTTSLLPLVTNILVFFLASFLTPMAKLFHFLLLLFIQTISAQVAPAPAGPTNITQVLEKAGQFTTFIKLLKATQTADRLNSQLNNSNQGLTVFAPTDNAFTSLKAGTLNSINSQDQMQLVQFHILPTLYTISQFQTASNPLHTQAGNSDDGEYPLNVTTSGNQVNVTTGVVDTTVSNTIFSDNQLAVYQVDKVLLPMALFGSTAPAAAPAEAPAPTKPEKNVRAGAADSPSGSSADASGAVSLKRKTVEVVTFVVAVIAVSCF</sequence>
<evidence type="ECO:0000313" key="14">
    <source>
        <dbReference type="Proteomes" id="UP000000226"/>
    </source>
</evidence>
<gene>
    <name evidence="13" type="ORF">PHAVU_001G176400g</name>
</gene>
<dbReference type="GO" id="GO:0009612">
    <property type="term" value="P:response to mechanical stimulus"/>
    <property type="evidence" value="ECO:0007669"/>
    <property type="project" value="EnsemblPlants"/>
</dbReference>
<evidence type="ECO:0000256" key="2">
    <source>
        <dbReference type="ARBA" id="ARBA00007843"/>
    </source>
</evidence>
<dbReference type="InterPro" id="IPR036378">
    <property type="entry name" value="FAS1_dom_sf"/>
</dbReference>
<evidence type="ECO:0000256" key="11">
    <source>
        <dbReference type="SAM" id="Phobius"/>
    </source>
</evidence>
<dbReference type="AlphaFoldDB" id="V7CZQ2"/>
<evidence type="ECO:0000313" key="13">
    <source>
        <dbReference type="EMBL" id="ESW34735.1"/>
    </source>
</evidence>
<reference evidence="14" key="1">
    <citation type="journal article" date="2014" name="Nat. Genet.">
        <title>A reference genome for common bean and genome-wide analysis of dual domestications.</title>
        <authorList>
            <person name="Schmutz J."/>
            <person name="McClean P.E."/>
            <person name="Mamidi S."/>
            <person name="Wu G.A."/>
            <person name="Cannon S.B."/>
            <person name="Grimwood J."/>
            <person name="Jenkins J."/>
            <person name="Shu S."/>
            <person name="Song Q."/>
            <person name="Chavarro C."/>
            <person name="Torres-Torres M."/>
            <person name="Geffroy V."/>
            <person name="Moghaddam S.M."/>
            <person name="Gao D."/>
            <person name="Abernathy B."/>
            <person name="Barry K."/>
            <person name="Blair M."/>
            <person name="Brick M.A."/>
            <person name="Chovatia M."/>
            <person name="Gepts P."/>
            <person name="Goodstein D.M."/>
            <person name="Gonzales M."/>
            <person name="Hellsten U."/>
            <person name="Hyten D.L."/>
            <person name="Jia G."/>
            <person name="Kelly J.D."/>
            <person name="Kudrna D."/>
            <person name="Lee R."/>
            <person name="Richard M.M."/>
            <person name="Miklas P.N."/>
            <person name="Osorno J.M."/>
            <person name="Rodrigues J."/>
            <person name="Thareau V."/>
            <person name="Urrea C.A."/>
            <person name="Wang M."/>
            <person name="Yu Y."/>
            <person name="Zhang M."/>
            <person name="Wing R.A."/>
            <person name="Cregan P.B."/>
            <person name="Rokhsar D.S."/>
            <person name="Jackson S.A."/>
        </authorList>
    </citation>
    <scope>NUCLEOTIDE SEQUENCE [LARGE SCALE GENOMIC DNA]</scope>
    <source>
        <strain evidence="14">cv. G19833</strain>
    </source>
</reference>
<feature type="region of interest" description="Disordered" evidence="10">
    <location>
        <begin position="239"/>
        <end position="271"/>
    </location>
</feature>
<dbReference type="InterPro" id="IPR000782">
    <property type="entry name" value="FAS1_domain"/>
</dbReference>
<feature type="transmembrane region" description="Helical" evidence="11">
    <location>
        <begin position="7"/>
        <end position="24"/>
    </location>
</feature>
<evidence type="ECO:0000256" key="4">
    <source>
        <dbReference type="ARBA" id="ARBA00022622"/>
    </source>
</evidence>
<dbReference type="eggNOG" id="ENOG502QQ1S">
    <property type="taxonomic scope" value="Eukaryota"/>
</dbReference>
<keyword evidence="4" id="KW-0336">GPI-anchor</keyword>
<dbReference type="PANTHER" id="PTHR32077:SF65">
    <property type="entry name" value="FASCICLIN-LIKE ARABINOGALACTAN PROTEIN 11"/>
    <property type="match status" value="1"/>
</dbReference>
<dbReference type="GO" id="GO:0005886">
    <property type="term" value="C:plasma membrane"/>
    <property type="evidence" value="ECO:0007669"/>
    <property type="project" value="UniProtKB-SubCell"/>
</dbReference>
<dbReference type="GO" id="GO:1901348">
    <property type="term" value="P:positive regulation of secondary cell wall biogenesis"/>
    <property type="evidence" value="ECO:0007669"/>
    <property type="project" value="EnsemblPlants"/>
</dbReference>
<dbReference type="PANTHER" id="PTHR32077">
    <property type="entry name" value="FASCICLIN-LIKE ARABINOGALACTAN PROTEIN"/>
    <property type="match status" value="1"/>
</dbReference>
<dbReference type="GO" id="GO:0009531">
    <property type="term" value="C:secondary cell wall"/>
    <property type="evidence" value="ECO:0007669"/>
    <property type="project" value="EnsemblPlants"/>
</dbReference>
<feature type="compositionally biased region" description="Low complexity" evidence="10">
    <location>
        <begin position="256"/>
        <end position="271"/>
    </location>
</feature>
<organism evidence="13 14">
    <name type="scientific">Phaseolus vulgaris</name>
    <name type="common">Kidney bean</name>
    <name type="synonym">French bean</name>
    <dbReference type="NCBI Taxonomy" id="3885"/>
    <lineage>
        <taxon>Eukaryota</taxon>
        <taxon>Viridiplantae</taxon>
        <taxon>Streptophyta</taxon>
        <taxon>Embryophyta</taxon>
        <taxon>Tracheophyta</taxon>
        <taxon>Spermatophyta</taxon>
        <taxon>Magnoliopsida</taxon>
        <taxon>eudicotyledons</taxon>
        <taxon>Gunneridae</taxon>
        <taxon>Pentapetalae</taxon>
        <taxon>rosids</taxon>
        <taxon>fabids</taxon>
        <taxon>Fabales</taxon>
        <taxon>Fabaceae</taxon>
        <taxon>Papilionoideae</taxon>
        <taxon>50 kb inversion clade</taxon>
        <taxon>NPAAA clade</taxon>
        <taxon>indigoferoid/millettioid clade</taxon>
        <taxon>Phaseoleae</taxon>
        <taxon>Phaseolus</taxon>
    </lineage>
</organism>
<keyword evidence="8" id="KW-0325">Glycoprotein</keyword>
<evidence type="ECO:0000256" key="3">
    <source>
        <dbReference type="ARBA" id="ARBA00022475"/>
    </source>
</evidence>
<dbReference type="FunFam" id="2.30.180.10:FF:000006">
    <property type="entry name" value="Fasciclin-like arabinogalactan protein 11"/>
    <property type="match status" value="1"/>
</dbReference>
<dbReference type="GO" id="GO:0009834">
    <property type="term" value="P:plant-type secondary cell wall biogenesis"/>
    <property type="evidence" value="ECO:0007669"/>
    <property type="project" value="EnsemblPlants"/>
</dbReference>
<dbReference type="GO" id="GO:0098552">
    <property type="term" value="C:side of membrane"/>
    <property type="evidence" value="ECO:0007669"/>
    <property type="project" value="UniProtKB-KW"/>
</dbReference>
<keyword evidence="3" id="KW-1003">Cell membrane</keyword>
<evidence type="ECO:0000256" key="10">
    <source>
        <dbReference type="SAM" id="MobiDB-lite"/>
    </source>
</evidence>
<comment type="similarity">
    <text evidence="2">Belongs to the fasciclin-like AGP family.</text>
</comment>
<keyword evidence="11" id="KW-1133">Transmembrane helix</keyword>
<comment type="subcellular location">
    <subcellularLocation>
        <location evidence="1">Cell membrane</location>
        <topology evidence="1">Lipid-anchor</topology>
        <topology evidence="1">GPI-anchor</topology>
    </subcellularLocation>
</comment>
<keyword evidence="14" id="KW-1185">Reference proteome</keyword>
<keyword evidence="4" id="KW-0449">Lipoprotein</keyword>
<dbReference type="InterPro" id="IPR045003">
    <property type="entry name" value="FLA_A"/>
</dbReference>
<dbReference type="EMBL" id="CM002288">
    <property type="protein sequence ID" value="ESW34735.1"/>
    <property type="molecule type" value="Genomic_DNA"/>
</dbReference>
<evidence type="ECO:0000259" key="12">
    <source>
        <dbReference type="PROSITE" id="PS50213"/>
    </source>
</evidence>
<dbReference type="OMA" id="DPNDGIT"/>
<dbReference type="STRING" id="3885.V7CZQ2"/>
<dbReference type="Gene3D" id="2.30.180.10">
    <property type="entry name" value="FAS1 domain"/>
    <property type="match status" value="1"/>
</dbReference>
<dbReference type="PROSITE" id="PS50213">
    <property type="entry name" value="FAS1"/>
    <property type="match status" value="1"/>
</dbReference>
<name>V7CZQ2_PHAVU</name>
<proteinExistence type="inferred from homology"/>
<evidence type="ECO:0000256" key="8">
    <source>
        <dbReference type="ARBA" id="ARBA00023180"/>
    </source>
</evidence>
<accession>V7CZQ2</accession>
<evidence type="ECO:0000256" key="5">
    <source>
        <dbReference type="ARBA" id="ARBA00022729"/>
    </source>
</evidence>
<protein>
    <recommendedName>
        <fullName evidence="12">FAS1 domain-containing protein</fullName>
    </recommendedName>
</protein>
<dbReference type="Pfam" id="PF02469">
    <property type="entry name" value="Fasciclin"/>
    <property type="match status" value="1"/>
</dbReference>
<evidence type="ECO:0000256" key="6">
    <source>
        <dbReference type="ARBA" id="ARBA00022974"/>
    </source>
</evidence>
<keyword evidence="6" id="KW-0654">Proteoglycan</keyword>
<keyword evidence="7 11" id="KW-0472">Membrane</keyword>
<evidence type="ECO:0000256" key="1">
    <source>
        <dbReference type="ARBA" id="ARBA00004609"/>
    </source>
</evidence>
<dbReference type="OrthoDB" id="286301at2759"/>
<dbReference type="SUPFAM" id="SSF82153">
    <property type="entry name" value="FAS1 domain"/>
    <property type="match status" value="1"/>
</dbReference>
<evidence type="ECO:0000256" key="7">
    <source>
        <dbReference type="ARBA" id="ARBA00023136"/>
    </source>
</evidence>